<dbReference type="PANTHER" id="PTHR42837:SF2">
    <property type="entry name" value="MEMBRANE METALLOPROTEASE ARASP2, CHLOROPLASTIC-RELATED"/>
    <property type="match status" value="1"/>
</dbReference>
<comment type="similarity">
    <text evidence="3">Belongs to the peptidase M50A family.</text>
</comment>
<keyword evidence="8 11" id="KW-1133">Transmembrane helix</keyword>
<evidence type="ECO:0000256" key="11">
    <source>
        <dbReference type="SAM" id="Phobius"/>
    </source>
</evidence>
<evidence type="ECO:0000259" key="12">
    <source>
        <dbReference type="PROSITE" id="PS50106"/>
    </source>
</evidence>
<sequence length="501" mass="53993">MNEIEIEIARSQINGTIHTHTQTYVRIFVVTLFLSVISHPNITTMFRLCNTTGSSRFIVSAFPPFQNGGGGLYDRRGRALKDCLKSKCKNVPSLSLCICCSNRPDSGTQSRKVLGHLTKLSSVLLLSIPAAGRLEGAESVLQAVGVLAAIVTVHECGHFLAAYLQNIRVNKFSIGFGPTLLKLNLRNVECSLRAIPLGGYVGFPDGEQDSGIAADDKDLLRNRPVIDRVIVTIAGVVANIVFAYTILFVQVLTVGAVEKEPFPGVMIPQVFSYSAAARDGMESGDVVLGVNGRLFGVSEPEAVFDLVDVIKKNPGKKLSFLVERRQSDVKQILVTPDVSMEDGTGKIGVQLAPNAKIIKVRANDLAEATVRASKEFRRLLSTVMDELKQIFLNFSKTATKLSGPVAIVAIGAEVARSSSEGMFQFAAIVNLNLAVVNLLPLPALDGGYLALIALEAARGGKKLPHEVEQGIMSSGIALVFFLGVFLIVRDTLNLDFVQEML</sequence>
<evidence type="ECO:0000256" key="6">
    <source>
        <dbReference type="ARBA" id="ARBA00022801"/>
    </source>
</evidence>
<protein>
    <recommendedName>
        <fullName evidence="12">PDZ domain-containing protein</fullName>
    </recommendedName>
</protein>
<evidence type="ECO:0000313" key="13">
    <source>
        <dbReference type="EMBL" id="ADE76542.1"/>
    </source>
</evidence>
<dbReference type="InterPro" id="IPR001478">
    <property type="entry name" value="PDZ"/>
</dbReference>
<evidence type="ECO:0000256" key="1">
    <source>
        <dbReference type="ARBA" id="ARBA00001947"/>
    </source>
</evidence>
<evidence type="ECO:0000256" key="10">
    <source>
        <dbReference type="ARBA" id="ARBA00023136"/>
    </source>
</evidence>
<organism evidence="13">
    <name type="scientific">Picea sitchensis</name>
    <name type="common">Sitka spruce</name>
    <name type="synonym">Pinus sitchensis</name>
    <dbReference type="NCBI Taxonomy" id="3332"/>
    <lineage>
        <taxon>Eukaryota</taxon>
        <taxon>Viridiplantae</taxon>
        <taxon>Streptophyta</taxon>
        <taxon>Embryophyta</taxon>
        <taxon>Tracheophyta</taxon>
        <taxon>Spermatophyta</taxon>
        <taxon>Pinopsida</taxon>
        <taxon>Pinidae</taxon>
        <taxon>Conifers I</taxon>
        <taxon>Pinales</taxon>
        <taxon>Pinaceae</taxon>
        <taxon>Picea</taxon>
    </lineage>
</organism>
<comment type="cofactor">
    <cofactor evidence="1">
        <name>Zn(2+)</name>
        <dbReference type="ChEBI" id="CHEBI:29105"/>
    </cofactor>
</comment>
<dbReference type="GO" id="GO:0004222">
    <property type="term" value="F:metalloendopeptidase activity"/>
    <property type="evidence" value="ECO:0007669"/>
    <property type="project" value="InterPro"/>
</dbReference>
<dbReference type="PANTHER" id="PTHR42837">
    <property type="entry name" value="REGULATOR OF SIGMA-E PROTEASE RSEP"/>
    <property type="match status" value="1"/>
</dbReference>
<dbReference type="EMBL" id="BT123207">
    <property type="protein sequence ID" value="ADE76542.1"/>
    <property type="molecule type" value="mRNA"/>
</dbReference>
<evidence type="ECO:0000256" key="2">
    <source>
        <dbReference type="ARBA" id="ARBA00004141"/>
    </source>
</evidence>
<dbReference type="PROSITE" id="PS50106">
    <property type="entry name" value="PDZ"/>
    <property type="match status" value="1"/>
</dbReference>
<keyword evidence="6" id="KW-0378">Hydrolase</keyword>
<dbReference type="InterPro" id="IPR036034">
    <property type="entry name" value="PDZ_sf"/>
</dbReference>
<feature type="domain" description="PDZ" evidence="12">
    <location>
        <begin position="264"/>
        <end position="303"/>
    </location>
</feature>
<dbReference type="Gene3D" id="2.30.42.10">
    <property type="match status" value="1"/>
</dbReference>
<dbReference type="Pfam" id="PF02163">
    <property type="entry name" value="Peptidase_M50"/>
    <property type="match status" value="1"/>
</dbReference>
<evidence type="ECO:0000256" key="3">
    <source>
        <dbReference type="ARBA" id="ARBA00009989"/>
    </source>
</evidence>
<dbReference type="InterPro" id="IPR004387">
    <property type="entry name" value="Pept_M50_Zn"/>
</dbReference>
<dbReference type="CDD" id="cd06163">
    <property type="entry name" value="S2P-M50_PDZ_RseP-like"/>
    <property type="match status" value="1"/>
</dbReference>
<dbReference type="SMART" id="SM00228">
    <property type="entry name" value="PDZ"/>
    <property type="match status" value="1"/>
</dbReference>
<keyword evidence="7" id="KW-0862">Zinc</keyword>
<evidence type="ECO:0000256" key="8">
    <source>
        <dbReference type="ARBA" id="ARBA00022989"/>
    </source>
</evidence>
<comment type="subcellular location">
    <subcellularLocation>
        <location evidence="2">Membrane</location>
        <topology evidence="2">Multi-pass membrane protein</topology>
    </subcellularLocation>
</comment>
<accession>D5AAH3</accession>
<dbReference type="SUPFAM" id="SSF50156">
    <property type="entry name" value="PDZ domain-like"/>
    <property type="match status" value="1"/>
</dbReference>
<dbReference type="MEROPS" id="M50.003"/>
<keyword evidence="10 11" id="KW-0472">Membrane</keyword>
<evidence type="ECO:0000256" key="9">
    <source>
        <dbReference type="ARBA" id="ARBA00023049"/>
    </source>
</evidence>
<reference evidence="13" key="1">
    <citation type="submission" date="2010-04" db="EMBL/GenBank/DDBJ databases">
        <authorList>
            <person name="Reid K.E."/>
            <person name="Liao N."/>
            <person name="Chan S."/>
            <person name="Docking R."/>
            <person name="Taylor G."/>
            <person name="Moore R."/>
            <person name="Mayo M."/>
            <person name="Munro S."/>
            <person name="King J."/>
            <person name="Yanchuk A."/>
            <person name="Holt R."/>
            <person name="Jones S."/>
            <person name="Marra M."/>
            <person name="Ritland C.E."/>
            <person name="Ritland K."/>
            <person name="Bohlmann J."/>
        </authorList>
    </citation>
    <scope>NUCLEOTIDE SEQUENCE</scope>
    <source>
        <tissue evidence="13">Bud</tissue>
    </source>
</reference>
<dbReference type="AlphaFoldDB" id="D5AAH3"/>
<evidence type="ECO:0000256" key="5">
    <source>
        <dbReference type="ARBA" id="ARBA00022692"/>
    </source>
</evidence>
<dbReference type="InterPro" id="IPR008915">
    <property type="entry name" value="Peptidase_M50"/>
</dbReference>
<keyword evidence="4" id="KW-0645">Protease</keyword>
<dbReference type="GO" id="GO:0006508">
    <property type="term" value="P:proteolysis"/>
    <property type="evidence" value="ECO:0007669"/>
    <property type="project" value="UniProtKB-KW"/>
</dbReference>
<feature type="transmembrane region" description="Helical" evidence="11">
    <location>
        <begin position="470"/>
        <end position="488"/>
    </location>
</feature>
<evidence type="ECO:0000256" key="7">
    <source>
        <dbReference type="ARBA" id="ARBA00022833"/>
    </source>
</evidence>
<evidence type="ECO:0000256" key="4">
    <source>
        <dbReference type="ARBA" id="ARBA00022670"/>
    </source>
</evidence>
<feature type="transmembrane region" description="Helical" evidence="11">
    <location>
        <begin position="229"/>
        <end position="252"/>
    </location>
</feature>
<dbReference type="GO" id="GO:0016020">
    <property type="term" value="C:membrane"/>
    <property type="evidence" value="ECO:0007669"/>
    <property type="project" value="UniProtKB-SubCell"/>
</dbReference>
<keyword evidence="5 11" id="KW-0812">Transmembrane</keyword>
<proteinExistence type="evidence at transcript level"/>
<name>D5AAH3_PICSI</name>
<keyword evidence="9" id="KW-0482">Metalloprotease</keyword>